<dbReference type="PROSITE" id="PS00409">
    <property type="entry name" value="PROKAR_NTER_METHYL"/>
    <property type="match status" value="1"/>
</dbReference>
<reference evidence="5" key="1">
    <citation type="journal article" date="2019" name="Int. J. Syst. Evol. Microbiol.">
        <title>The Global Catalogue of Microorganisms (GCM) 10K type strain sequencing project: providing services to taxonomists for standard genome sequencing and annotation.</title>
        <authorList>
            <consortium name="The Broad Institute Genomics Platform"/>
            <consortium name="The Broad Institute Genome Sequencing Center for Infectious Disease"/>
            <person name="Wu L."/>
            <person name="Ma J."/>
        </authorList>
    </citation>
    <scope>NUCLEOTIDE SEQUENCE [LARGE SCALE GENOMIC DNA]</scope>
    <source>
        <strain evidence="5">JCM 4738</strain>
    </source>
</reference>
<evidence type="ECO:0000256" key="3">
    <source>
        <dbReference type="SAM" id="Phobius"/>
    </source>
</evidence>
<evidence type="ECO:0000313" key="4">
    <source>
        <dbReference type="EMBL" id="MFC7364702.1"/>
    </source>
</evidence>
<evidence type="ECO:0000256" key="1">
    <source>
        <dbReference type="ARBA" id="ARBA00004241"/>
    </source>
</evidence>
<sequence>MNRFMQFRDEKGLTLVEILATLVILGIVFIGIMTLFPQMTLFNERTEVKLDTMNVARQETSFIKSIPLELEWEKVDEMTETDNNLIAGQLETVLKNRPDIDESTLSVTPETGSKKISVKYTLNNGNTVVADVEAPAECEAPCDDSKDFNEVFDTFFLRKMKIEVYESASSTNPLSKNYGYLKVERKPEVGP</sequence>
<comment type="caution">
    <text evidence="4">The sequence shown here is derived from an EMBL/GenBank/DDBJ whole genome shotgun (WGS) entry which is preliminary data.</text>
</comment>
<keyword evidence="3" id="KW-0812">Transmembrane</keyword>
<dbReference type="Proteomes" id="UP001596483">
    <property type="component" value="Unassembled WGS sequence"/>
</dbReference>
<feature type="transmembrane region" description="Helical" evidence="3">
    <location>
        <begin position="12"/>
        <end position="36"/>
    </location>
</feature>
<evidence type="ECO:0000313" key="5">
    <source>
        <dbReference type="Proteomes" id="UP001596483"/>
    </source>
</evidence>
<name>A0ABW2NBN3_9BACL</name>
<gene>
    <name evidence="4" type="ORF">ACFQQH_06105</name>
</gene>
<dbReference type="NCBIfam" id="TIGR02532">
    <property type="entry name" value="IV_pilin_GFxxxE"/>
    <property type="match status" value="1"/>
</dbReference>
<dbReference type="Pfam" id="PF07963">
    <property type="entry name" value="N_methyl"/>
    <property type="match status" value="1"/>
</dbReference>
<comment type="subcellular location">
    <subcellularLocation>
        <location evidence="1">Cell surface</location>
    </subcellularLocation>
</comment>
<keyword evidence="2" id="KW-0178">Competence</keyword>
<protein>
    <submittedName>
        <fullName evidence="4">Prepilin-type N-terminal cleavage/methylation domain-containing protein</fullName>
    </submittedName>
</protein>
<keyword evidence="3" id="KW-0472">Membrane</keyword>
<keyword evidence="5" id="KW-1185">Reference proteome</keyword>
<keyword evidence="3" id="KW-1133">Transmembrane helix</keyword>
<organism evidence="4 5">
    <name type="scientific">Bhargavaea changchunensis</name>
    <dbReference type="NCBI Taxonomy" id="2134037"/>
    <lineage>
        <taxon>Bacteria</taxon>
        <taxon>Bacillati</taxon>
        <taxon>Bacillota</taxon>
        <taxon>Bacilli</taxon>
        <taxon>Bacillales</taxon>
        <taxon>Caryophanaceae</taxon>
        <taxon>Bhargavaea</taxon>
    </lineage>
</organism>
<dbReference type="InterPro" id="IPR012902">
    <property type="entry name" value="N_methyl_site"/>
</dbReference>
<evidence type="ECO:0000256" key="2">
    <source>
        <dbReference type="ARBA" id="ARBA00023287"/>
    </source>
</evidence>
<proteinExistence type="predicted"/>
<accession>A0ABW2NBN3</accession>
<dbReference type="RefSeq" id="WP_157296027.1">
    <property type="nucleotide sequence ID" value="NZ_JBHTCT010000012.1"/>
</dbReference>
<dbReference type="EMBL" id="JBHTCT010000012">
    <property type="protein sequence ID" value="MFC7364702.1"/>
    <property type="molecule type" value="Genomic_DNA"/>
</dbReference>